<proteinExistence type="predicted"/>
<dbReference type="Gene3D" id="3.40.50.2000">
    <property type="entry name" value="Glycogen Phosphorylase B"/>
    <property type="match status" value="2"/>
</dbReference>
<feature type="domain" description="Glycosyl transferase family 1" evidence="3">
    <location>
        <begin position="244"/>
        <end position="403"/>
    </location>
</feature>
<feature type="domain" description="Glycosyltransferase subfamily 4-like N-terminal" evidence="4">
    <location>
        <begin position="39"/>
        <end position="229"/>
    </location>
</feature>
<evidence type="ECO:0000256" key="2">
    <source>
        <dbReference type="ARBA" id="ARBA00022679"/>
    </source>
</evidence>
<keyword evidence="6" id="KW-1185">Reference proteome</keyword>
<dbReference type="PANTHER" id="PTHR12526:SF635">
    <property type="entry name" value="GLYCOSYL TRANSFERASE GROUP 1"/>
    <property type="match status" value="1"/>
</dbReference>
<comment type="caution">
    <text evidence="5">The sequence shown here is derived from an EMBL/GenBank/DDBJ whole genome shotgun (WGS) entry which is preliminary data.</text>
</comment>
<dbReference type="InterPro" id="IPR028098">
    <property type="entry name" value="Glyco_trans_4-like_N"/>
</dbReference>
<accession>H0E1Z0</accession>
<dbReference type="RefSeq" id="WP_007571169.1">
    <property type="nucleotide sequence ID" value="NZ_AGUD01000035.1"/>
</dbReference>
<evidence type="ECO:0000259" key="4">
    <source>
        <dbReference type="Pfam" id="PF13439"/>
    </source>
</evidence>
<reference evidence="5 6" key="1">
    <citation type="journal article" date="2013" name="Biodegradation">
        <title>Quantitative proteomic analysis of ibuprofen-degrading Patulibacter sp. strain I11.</title>
        <authorList>
            <person name="Almeida B."/>
            <person name="Kjeldal H."/>
            <person name="Lolas I."/>
            <person name="Knudsen A.D."/>
            <person name="Carvalho G."/>
            <person name="Nielsen K.L."/>
            <person name="Barreto Crespo M.T."/>
            <person name="Stensballe A."/>
            <person name="Nielsen J.L."/>
        </authorList>
    </citation>
    <scope>NUCLEOTIDE SEQUENCE [LARGE SCALE GENOMIC DNA]</scope>
    <source>
        <strain evidence="5 6">I11</strain>
    </source>
</reference>
<keyword evidence="1" id="KW-0328">Glycosyltransferase</keyword>
<sequence length="432" mass="45955">MSTGAPIDVAPGAPALAPAPVRPLRILVVANRYPPAAAGGYERITVQAVAAMRARGHQVEVLTTGADPWEPPIDDPPRSGIHRTLRWWWRDGAWPALGARERVAVEWASHRALRERLRRFRPDVVSWWAMGGLPLSLLETVRRAAIPAVGVIGDGWALYGPHHDLGGRSWNRAGLRQLRPLAGRAGLPVPGPIAPAARWLCISRWVRDIEGADPALAQVASIVHPGVDPAVFPPVAPEPWRGRLAVVGRVNEAKGVADAVRALALLPDATLNVDGPDAPRAAAEEEDRPEAAAVADLADELGVADRITWTRTAPDRVREVYAACDALVFPVRWPEPWGLVPLEAMAVGRPVIACATGGAAEYLRDGENALLVAPGQPEAIAAAVRRLAADPDLRARLVDGGRRTAATLSADAFDGAVLAWHEAEAGSAARPL</sequence>
<dbReference type="Proteomes" id="UP000005143">
    <property type="component" value="Unassembled WGS sequence"/>
</dbReference>
<evidence type="ECO:0000313" key="6">
    <source>
        <dbReference type="Proteomes" id="UP000005143"/>
    </source>
</evidence>
<dbReference type="Pfam" id="PF13439">
    <property type="entry name" value="Glyco_transf_4"/>
    <property type="match status" value="1"/>
</dbReference>
<dbReference type="GO" id="GO:0016757">
    <property type="term" value="F:glycosyltransferase activity"/>
    <property type="evidence" value="ECO:0007669"/>
    <property type="project" value="UniProtKB-KW"/>
</dbReference>
<evidence type="ECO:0000313" key="5">
    <source>
        <dbReference type="EMBL" id="EHN12298.1"/>
    </source>
</evidence>
<dbReference type="CDD" id="cd03801">
    <property type="entry name" value="GT4_PimA-like"/>
    <property type="match status" value="1"/>
</dbReference>
<dbReference type="OrthoDB" id="9802525at2"/>
<evidence type="ECO:0000256" key="1">
    <source>
        <dbReference type="ARBA" id="ARBA00022676"/>
    </source>
</evidence>
<name>H0E1Z0_9ACTN</name>
<keyword evidence="2 5" id="KW-0808">Transferase</keyword>
<dbReference type="Pfam" id="PF00534">
    <property type="entry name" value="Glycos_transf_1"/>
    <property type="match status" value="1"/>
</dbReference>
<dbReference type="InterPro" id="IPR001296">
    <property type="entry name" value="Glyco_trans_1"/>
</dbReference>
<dbReference type="EMBL" id="AGUD01000035">
    <property type="protein sequence ID" value="EHN12298.1"/>
    <property type="molecule type" value="Genomic_DNA"/>
</dbReference>
<protein>
    <submittedName>
        <fullName evidence="5">Glycosyl transferase group 1</fullName>
    </submittedName>
</protein>
<dbReference type="SUPFAM" id="SSF53756">
    <property type="entry name" value="UDP-Glycosyltransferase/glycogen phosphorylase"/>
    <property type="match status" value="1"/>
</dbReference>
<dbReference type="PANTHER" id="PTHR12526">
    <property type="entry name" value="GLYCOSYLTRANSFERASE"/>
    <property type="match status" value="1"/>
</dbReference>
<gene>
    <name evidence="5" type="ORF">PAI11_08020</name>
</gene>
<evidence type="ECO:0000259" key="3">
    <source>
        <dbReference type="Pfam" id="PF00534"/>
    </source>
</evidence>
<organism evidence="5 6">
    <name type="scientific">Patulibacter medicamentivorans</name>
    <dbReference type="NCBI Taxonomy" id="1097667"/>
    <lineage>
        <taxon>Bacteria</taxon>
        <taxon>Bacillati</taxon>
        <taxon>Actinomycetota</taxon>
        <taxon>Thermoleophilia</taxon>
        <taxon>Solirubrobacterales</taxon>
        <taxon>Patulibacteraceae</taxon>
        <taxon>Patulibacter</taxon>
    </lineage>
</organism>
<dbReference type="AlphaFoldDB" id="H0E1Z0"/>